<name>A0A238YHM5_9RHOB</name>
<dbReference type="AlphaFoldDB" id="A0A238YHM5"/>
<dbReference type="EMBL" id="FZNM01000019">
    <property type="protein sequence ID" value="SNR70766.1"/>
    <property type="molecule type" value="Genomic_DNA"/>
</dbReference>
<evidence type="ECO:0000313" key="3">
    <source>
        <dbReference type="Proteomes" id="UP000198409"/>
    </source>
</evidence>
<dbReference type="InterPro" id="IPR002716">
    <property type="entry name" value="PIN_dom"/>
</dbReference>
<dbReference type="SUPFAM" id="SSF88723">
    <property type="entry name" value="PIN domain-like"/>
    <property type="match status" value="1"/>
</dbReference>
<dbReference type="Gene3D" id="3.40.50.1010">
    <property type="entry name" value="5'-nuclease"/>
    <property type="match status" value="1"/>
</dbReference>
<dbReference type="Pfam" id="PF01850">
    <property type="entry name" value="PIN"/>
    <property type="match status" value="1"/>
</dbReference>
<sequence length="129" mass="13134">MSKAAVLDASALLCLLNGEPGSERVVQALPSAVIGAANLAEVVSKLRERGLSVEEVEDVLGGLPLDVRPLTAAQAYAIGHLRPATRTLGLSLGDRACLALAAELGMPALTADQAWGGLDIGVAVEVIRG</sequence>
<evidence type="ECO:0000259" key="1">
    <source>
        <dbReference type="Pfam" id="PF01850"/>
    </source>
</evidence>
<gene>
    <name evidence="2" type="ORF">SAMN06265378_1196</name>
</gene>
<dbReference type="InterPro" id="IPR029060">
    <property type="entry name" value="PIN-like_dom_sf"/>
</dbReference>
<dbReference type="Proteomes" id="UP000198409">
    <property type="component" value="Unassembled WGS sequence"/>
</dbReference>
<dbReference type="RefSeq" id="WP_089389326.1">
    <property type="nucleotide sequence ID" value="NZ_FZNM01000019.1"/>
</dbReference>
<organism evidence="2 3">
    <name type="scientific">Paracoccus sediminis</name>
    <dbReference type="NCBI Taxonomy" id="1214787"/>
    <lineage>
        <taxon>Bacteria</taxon>
        <taxon>Pseudomonadati</taxon>
        <taxon>Pseudomonadota</taxon>
        <taxon>Alphaproteobacteria</taxon>
        <taxon>Rhodobacterales</taxon>
        <taxon>Paracoccaceae</taxon>
        <taxon>Paracoccus</taxon>
    </lineage>
</organism>
<accession>A0A238YHM5</accession>
<feature type="domain" description="PIN" evidence="1">
    <location>
        <begin position="6"/>
        <end position="114"/>
    </location>
</feature>
<evidence type="ECO:0000313" key="2">
    <source>
        <dbReference type="EMBL" id="SNR70766.1"/>
    </source>
</evidence>
<dbReference type="CDD" id="cd18682">
    <property type="entry name" value="PIN_VapC-like"/>
    <property type="match status" value="1"/>
</dbReference>
<proteinExistence type="predicted"/>
<protein>
    <submittedName>
        <fullName evidence="2">PIN domain nuclease, a component of toxin-antitoxin system (PIN domain)</fullName>
    </submittedName>
</protein>
<reference evidence="3" key="1">
    <citation type="submission" date="2017-06" db="EMBL/GenBank/DDBJ databases">
        <authorList>
            <person name="Varghese N."/>
            <person name="Submissions S."/>
        </authorList>
    </citation>
    <scope>NUCLEOTIDE SEQUENCE [LARGE SCALE GENOMIC DNA]</scope>
    <source>
        <strain evidence="3">DSM 26170</strain>
    </source>
</reference>